<dbReference type="InterPro" id="IPR007267">
    <property type="entry name" value="GtrA_DPMS_TM"/>
</dbReference>
<name>A0A367GT36_9SPHI</name>
<evidence type="ECO:0000256" key="1">
    <source>
        <dbReference type="ARBA" id="ARBA00004141"/>
    </source>
</evidence>
<keyword evidence="4 5" id="KW-0472">Membrane</keyword>
<dbReference type="GO" id="GO:0016020">
    <property type="term" value="C:membrane"/>
    <property type="evidence" value="ECO:0007669"/>
    <property type="project" value="UniProtKB-SubCell"/>
</dbReference>
<dbReference type="OrthoDB" id="961506at2"/>
<keyword evidence="3 5" id="KW-1133">Transmembrane helix</keyword>
<protein>
    <submittedName>
        <fullName evidence="7">GtrA family protein</fullName>
    </submittedName>
</protein>
<dbReference type="GO" id="GO:0000271">
    <property type="term" value="P:polysaccharide biosynthetic process"/>
    <property type="evidence" value="ECO:0007669"/>
    <property type="project" value="InterPro"/>
</dbReference>
<evidence type="ECO:0000256" key="5">
    <source>
        <dbReference type="SAM" id="Phobius"/>
    </source>
</evidence>
<feature type="transmembrane region" description="Helical" evidence="5">
    <location>
        <begin position="72"/>
        <end position="92"/>
    </location>
</feature>
<feature type="transmembrane region" description="Helical" evidence="5">
    <location>
        <begin position="29"/>
        <end position="51"/>
    </location>
</feature>
<evidence type="ECO:0000259" key="6">
    <source>
        <dbReference type="Pfam" id="PF04138"/>
    </source>
</evidence>
<dbReference type="Proteomes" id="UP000253209">
    <property type="component" value="Unassembled WGS sequence"/>
</dbReference>
<dbReference type="EMBL" id="QGDC01000002">
    <property type="protein sequence ID" value="RCH56006.1"/>
    <property type="molecule type" value="Genomic_DNA"/>
</dbReference>
<evidence type="ECO:0000256" key="3">
    <source>
        <dbReference type="ARBA" id="ARBA00022989"/>
    </source>
</evidence>
<dbReference type="AlphaFoldDB" id="A0A367GT36"/>
<keyword evidence="8" id="KW-1185">Reference proteome</keyword>
<gene>
    <name evidence="7" type="ORF">DJ568_04460</name>
</gene>
<evidence type="ECO:0000313" key="7">
    <source>
        <dbReference type="EMBL" id="RCH56006.1"/>
    </source>
</evidence>
<sequence length="123" mass="13661">MATFVKAQASSLISTLIDFSVTFVCKDFLYLWFVYANFIGTVSGGVTNFALGRFWVFDGTKKNAPGQAIKYILVWIGNLLLNNGGVFVFVHYLGFTVLLAKIVVSLAVGIGYNYFMQKKFVFA</sequence>
<accession>A0A367GT36</accession>
<comment type="caution">
    <text evidence="7">The sequence shown here is derived from an EMBL/GenBank/DDBJ whole genome shotgun (WGS) entry which is preliminary data.</text>
</comment>
<dbReference type="RefSeq" id="WP_114004043.1">
    <property type="nucleotide sequence ID" value="NZ_QGDC01000002.1"/>
</dbReference>
<evidence type="ECO:0000256" key="4">
    <source>
        <dbReference type="ARBA" id="ARBA00023136"/>
    </source>
</evidence>
<proteinExistence type="predicted"/>
<feature type="transmembrane region" description="Helical" evidence="5">
    <location>
        <begin position="98"/>
        <end position="115"/>
    </location>
</feature>
<evidence type="ECO:0000313" key="8">
    <source>
        <dbReference type="Proteomes" id="UP000253209"/>
    </source>
</evidence>
<reference evidence="7 8" key="1">
    <citation type="submission" date="2018-05" db="EMBL/GenBank/DDBJ databases">
        <title>Mucilaginibacter hurinus sp. nov., isolated from briquette warehouse soil.</title>
        <authorList>
            <person name="Choi L."/>
        </authorList>
    </citation>
    <scope>NUCLEOTIDE SEQUENCE [LARGE SCALE GENOMIC DNA]</scope>
    <source>
        <strain evidence="7 8">ZR32</strain>
    </source>
</reference>
<dbReference type="Pfam" id="PF04138">
    <property type="entry name" value="GtrA_DPMS_TM"/>
    <property type="match status" value="1"/>
</dbReference>
<comment type="subcellular location">
    <subcellularLocation>
        <location evidence="1">Membrane</location>
        <topology evidence="1">Multi-pass membrane protein</topology>
    </subcellularLocation>
</comment>
<keyword evidence="2 5" id="KW-0812">Transmembrane</keyword>
<feature type="domain" description="GtrA/DPMS transmembrane" evidence="6">
    <location>
        <begin position="12"/>
        <end position="122"/>
    </location>
</feature>
<organism evidence="7 8">
    <name type="scientific">Mucilaginibacter hurinus</name>
    <dbReference type="NCBI Taxonomy" id="2201324"/>
    <lineage>
        <taxon>Bacteria</taxon>
        <taxon>Pseudomonadati</taxon>
        <taxon>Bacteroidota</taxon>
        <taxon>Sphingobacteriia</taxon>
        <taxon>Sphingobacteriales</taxon>
        <taxon>Sphingobacteriaceae</taxon>
        <taxon>Mucilaginibacter</taxon>
    </lineage>
</organism>
<evidence type="ECO:0000256" key="2">
    <source>
        <dbReference type="ARBA" id="ARBA00022692"/>
    </source>
</evidence>